<accession>F5YN21</accession>
<dbReference type="AlphaFoldDB" id="F5YN21"/>
<reference evidence="1" key="1">
    <citation type="submission" date="2009-12" db="EMBL/GenBank/DDBJ databases">
        <authorList>
            <person name="Tetu S.G."/>
            <person name="Matson E."/>
            <person name="Ren Q."/>
            <person name="Seshadri R."/>
            <person name="Elbourne L."/>
            <person name="Hassan K.A."/>
            <person name="Durkin A."/>
            <person name="Radune D."/>
            <person name="Mohamoud Y."/>
            <person name="Shay R."/>
            <person name="Jin S."/>
            <person name="Zhang X."/>
            <person name="Lucey K."/>
            <person name="Ballor N.R."/>
            <person name="Ottesen E."/>
            <person name="Rosenthal R."/>
            <person name="Allen A."/>
            <person name="Leadbetter J.R."/>
            <person name="Paulsen I.T."/>
        </authorList>
    </citation>
    <scope>NUCLEOTIDE SEQUENCE</scope>
    <source>
        <strain evidence="1">ZAS-2</strain>
    </source>
</reference>
<dbReference type="EMBL" id="CP001843">
    <property type="protein sequence ID" value="AEF85706.1"/>
    <property type="molecule type" value="Genomic_DNA"/>
</dbReference>
<organism evidence="1 2">
    <name type="scientific">Treponema primitia (strain ATCC BAA-887 / DSM 12427 / ZAS-2)</name>
    <dbReference type="NCBI Taxonomy" id="545694"/>
    <lineage>
        <taxon>Bacteria</taxon>
        <taxon>Pseudomonadati</taxon>
        <taxon>Spirochaetota</taxon>
        <taxon>Spirochaetia</taxon>
        <taxon>Spirochaetales</taxon>
        <taxon>Treponemataceae</taxon>
        <taxon>Treponema</taxon>
    </lineage>
</organism>
<gene>
    <name evidence="1" type="ordered locus">TREPR_0363</name>
</gene>
<reference evidence="1" key="2">
    <citation type="journal article" date="2011" name="ISME J.">
        <title>RNA-seq reveals cooperative metabolic interactions between two termite-gut spirochete species in co-culture.</title>
        <authorList>
            <person name="Rosenthal A.Z."/>
            <person name="Matson E.G."/>
            <person name="Eldar A."/>
            <person name="Leadbetter J.R."/>
        </authorList>
    </citation>
    <scope>NUCLEOTIDE SEQUENCE [LARGE SCALE GENOMIC DNA]</scope>
    <source>
        <strain evidence="1">ZAS-2</strain>
    </source>
</reference>
<proteinExistence type="predicted"/>
<keyword evidence="2" id="KW-1185">Reference proteome</keyword>
<dbReference type="STRING" id="545694.TREPR_0363"/>
<protein>
    <submittedName>
        <fullName evidence="1">Uncharacterized protein</fullName>
    </submittedName>
</protein>
<sequence>MVSYIQSLFLFFDIAVLGGVYSGRAENIADPCPVGNTGNMKSVFWKAAYAVLGVGGMGFSAPR</sequence>
<evidence type="ECO:0000313" key="2">
    <source>
        <dbReference type="Proteomes" id="UP000009223"/>
    </source>
</evidence>
<dbReference type="KEGG" id="tpi:TREPR_0363"/>
<dbReference type="HOGENOM" id="CLU_2884632_0_0_12"/>
<evidence type="ECO:0000313" key="1">
    <source>
        <dbReference type="EMBL" id="AEF85706.1"/>
    </source>
</evidence>
<dbReference type="Proteomes" id="UP000009223">
    <property type="component" value="Chromosome"/>
</dbReference>
<name>F5YN21_TREPZ</name>